<proteinExistence type="predicted"/>
<name>A0AAE3ML57_9FLAO</name>
<protein>
    <recommendedName>
        <fullName evidence="3">Lipoprotein</fullName>
    </recommendedName>
</protein>
<comment type="caution">
    <text evidence="1">The sequence shown here is derived from an EMBL/GenBank/DDBJ whole genome shotgun (WGS) entry which is preliminary data.</text>
</comment>
<dbReference type="RefSeq" id="WP_266012053.1">
    <property type="nucleotide sequence ID" value="NZ_JAPFQP010000002.1"/>
</dbReference>
<organism evidence="1 2">
    <name type="scientific">Lentiprolixibacter aurantiacus</name>
    <dbReference type="NCBI Taxonomy" id="2993939"/>
    <lineage>
        <taxon>Bacteria</taxon>
        <taxon>Pseudomonadati</taxon>
        <taxon>Bacteroidota</taxon>
        <taxon>Flavobacteriia</taxon>
        <taxon>Flavobacteriales</taxon>
        <taxon>Flavobacteriaceae</taxon>
        <taxon>Lentiprolixibacter</taxon>
    </lineage>
</organism>
<evidence type="ECO:0008006" key="3">
    <source>
        <dbReference type="Google" id="ProtNLM"/>
    </source>
</evidence>
<evidence type="ECO:0000313" key="1">
    <source>
        <dbReference type="EMBL" id="MCX2719413.1"/>
    </source>
</evidence>
<dbReference type="PROSITE" id="PS51257">
    <property type="entry name" value="PROKAR_LIPOPROTEIN"/>
    <property type="match status" value="1"/>
</dbReference>
<dbReference type="Proteomes" id="UP001207116">
    <property type="component" value="Unassembled WGS sequence"/>
</dbReference>
<sequence length="508" mass="55288">MSRNMAALFSLICILGLSCRKDFDFERSQGQLLFSKDTVFLDTVFTGISSSTYTLKVYNPTDSDLRIPFVGLLDGENSGYRLNVDGLPGKEFENVPILARDSLYVFIETTLDISDFNQNQFLYTDILRFGSGNSSQDVPLVTLIRDAVFLYPATLADGSKETISIGLNPDGSDISVQGFYLQPQQLNFTSDKPYVVYGYAAVPVGETLNMAAGSRVHFHKESGLWVGPGASLEVNGALSTDPIGLENEVIFEGDRLEPEFSDVPGQWGSIWLAPGSVNNTVSHLTIKNATVGLLAEGGAEATPPTLEISNTQIYNSALVNLWGRNSSINGKNLVSGNAGNASFYVDLGGNYRFVHATFANYWSNGPGTGAAVQLNNFQENSSTASGADLSRAFFGNCIVAGNTSNELFFNNNGVNTFNFNFDHCIIQFGSNTEDPLYDFQDTSRYINIQLNGDPAFLNIVNQDFRLSQDSDAIGNANPFLAQEVILDLSGNDRSVQPDIGAWQYLPDE</sequence>
<keyword evidence="2" id="KW-1185">Reference proteome</keyword>
<gene>
    <name evidence="1" type="ORF">OO016_07360</name>
</gene>
<accession>A0AAE3ML57</accession>
<reference evidence="1" key="1">
    <citation type="submission" date="2022-11" db="EMBL/GenBank/DDBJ databases">
        <title>The characterization of three novel Bacteroidetes species and genomic analysis of their roles in tidal elemental geochemical cycles.</title>
        <authorList>
            <person name="Ma K.-J."/>
        </authorList>
    </citation>
    <scope>NUCLEOTIDE SEQUENCE</scope>
    <source>
        <strain evidence="1">M415</strain>
    </source>
</reference>
<dbReference type="EMBL" id="JAPFQP010000002">
    <property type="protein sequence ID" value="MCX2719413.1"/>
    <property type="molecule type" value="Genomic_DNA"/>
</dbReference>
<evidence type="ECO:0000313" key="2">
    <source>
        <dbReference type="Proteomes" id="UP001207116"/>
    </source>
</evidence>
<dbReference type="AlphaFoldDB" id="A0AAE3ML57"/>